<proteinExistence type="predicted"/>
<evidence type="ECO:0008006" key="4">
    <source>
        <dbReference type="Google" id="ProtNLM"/>
    </source>
</evidence>
<dbReference type="VEuPathDB" id="FungiDB:A9K55_002940"/>
<evidence type="ECO:0000313" key="2">
    <source>
        <dbReference type="EMBL" id="ATY59089.1"/>
    </source>
</evidence>
<dbReference type="Proteomes" id="UP000323067">
    <property type="component" value="Chromosome iv"/>
</dbReference>
<evidence type="ECO:0000256" key="1">
    <source>
        <dbReference type="SAM" id="SignalP"/>
    </source>
</evidence>
<feature type="signal peptide" evidence="1">
    <location>
        <begin position="1"/>
        <end position="16"/>
    </location>
</feature>
<dbReference type="EMBL" id="CP023322">
    <property type="protein sequence ID" value="ATY59089.1"/>
    <property type="molecule type" value="Genomic_DNA"/>
</dbReference>
<keyword evidence="1" id="KW-0732">Signal</keyword>
<protein>
    <recommendedName>
        <fullName evidence="4">Hydrophobin</fullName>
    </recommendedName>
</protein>
<sequence length="89" mass="8535">MQFSLATIAMAAAVVAAPTGGNTGGGACSINGGTNNGQVSCCSSTLPVVSSLLCGILSGSCSSGQSVYCCDATQTGLINIGLNNCGKIL</sequence>
<gene>
    <name evidence="2" type="ORF">A9K55_002940</name>
</gene>
<dbReference type="AlphaFoldDB" id="A0A2H4S7K6"/>
<organism evidence="2 3">
    <name type="scientific">Cordyceps militaris</name>
    <name type="common">Caterpillar fungus</name>
    <name type="synonym">Clavaria militaris</name>
    <dbReference type="NCBI Taxonomy" id="73501"/>
    <lineage>
        <taxon>Eukaryota</taxon>
        <taxon>Fungi</taxon>
        <taxon>Dikarya</taxon>
        <taxon>Ascomycota</taxon>
        <taxon>Pezizomycotina</taxon>
        <taxon>Sordariomycetes</taxon>
        <taxon>Hypocreomycetidae</taxon>
        <taxon>Hypocreales</taxon>
        <taxon>Cordycipitaceae</taxon>
        <taxon>Cordyceps</taxon>
    </lineage>
</organism>
<reference evidence="2 3" key="1">
    <citation type="journal article" date="2017" name="BMC Genomics">
        <title>Chromosome level assembly and secondary metabolite potential of the parasitic fungus Cordyceps militaris.</title>
        <authorList>
            <person name="Kramer G.J."/>
            <person name="Nodwell J.R."/>
        </authorList>
    </citation>
    <scope>NUCLEOTIDE SEQUENCE [LARGE SCALE GENOMIC DNA]</scope>
    <source>
        <strain evidence="2 3">ATCC 34164</strain>
    </source>
</reference>
<dbReference type="OMA" id="GQTAYCC"/>
<name>A0A2H4S7K6_CORMI</name>
<evidence type="ECO:0000313" key="3">
    <source>
        <dbReference type="Proteomes" id="UP000323067"/>
    </source>
</evidence>
<feature type="chain" id="PRO_5014183014" description="Hydrophobin" evidence="1">
    <location>
        <begin position="17"/>
        <end position="89"/>
    </location>
</feature>
<accession>A0A2H4S7K6</accession>